<gene>
    <name evidence="1" type="ORF">GCM10023195_38420</name>
</gene>
<organism evidence="1 2">
    <name type="scientific">Actinoallomurus liliacearum</name>
    <dbReference type="NCBI Taxonomy" id="1080073"/>
    <lineage>
        <taxon>Bacteria</taxon>
        <taxon>Bacillati</taxon>
        <taxon>Actinomycetota</taxon>
        <taxon>Actinomycetes</taxon>
        <taxon>Streptosporangiales</taxon>
        <taxon>Thermomonosporaceae</taxon>
        <taxon>Actinoallomurus</taxon>
    </lineage>
</organism>
<evidence type="ECO:0000313" key="2">
    <source>
        <dbReference type="Proteomes" id="UP001500212"/>
    </source>
</evidence>
<keyword evidence="2" id="KW-1185">Reference proteome</keyword>
<proteinExistence type="predicted"/>
<evidence type="ECO:0008006" key="3">
    <source>
        <dbReference type="Google" id="ProtNLM"/>
    </source>
</evidence>
<evidence type="ECO:0000313" key="1">
    <source>
        <dbReference type="EMBL" id="GAA4609507.1"/>
    </source>
</evidence>
<reference evidence="2" key="1">
    <citation type="journal article" date="2019" name="Int. J. Syst. Evol. Microbiol.">
        <title>The Global Catalogue of Microorganisms (GCM) 10K type strain sequencing project: providing services to taxonomists for standard genome sequencing and annotation.</title>
        <authorList>
            <consortium name="The Broad Institute Genomics Platform"/>
            <consortium name="The Broad Institute Genome Sequencing Center for Infectious Disease"/>
            <person name="Wu L."/>
            <person name="Ma J."/>
        </authorList>
    </citation>
    <scope>NUCLEOTIDE SEQUENCE [LARGE SCALE GENOMIC DNA]</scope>
    <source>
        <strain evidence="2">JCM 17938</strain>
    </source>
</reference>
<dbReference type="EMBL" id="BAABHJ010000008">
    <property type="protein sequence ID" value="GAA4609507.1"/>
    <property type="molecule type" value="Genomic_DNA"/>
</dbReference>
<sequence>MRRRLLLTASAMCAVALLAGLWATGGLRAAPRPAQRSARGTVDLGRYRLRVADVVVRQVERGGATLVVTLRVTVRDRRTVPVMDFAVNALSLDVPRGTRITPISAVGRSQDLEVSMLNPGVPTTVVLTYGLGHGPVPAGFHARLSLWRYEHREDFFYGYRHWIPRKPDKPKDGDVADYVVPLPIRWAAA</sequence>
<dbReference type="Proteomes" id="UP001500212">
    <property type="component" value="Unassembled WGS sequence"/>
</dbReference>
<comment type="caution">
    <text evidence="1">The sequence shown here is derived from an EMBL/GenBank/DDBJ whole genome shotgun (WGS) entry which is preliminary data.</text>
</comment>
<dbReference type="RefSeq" id="WP_345355618.1">
    <property type="nucleotide sequence ID" value="NZ_BAABHJ010000008.1"/>
</dbReference>
<name>A0ABP8TL08_9ACTN</name>
<accession>A0ABP8TL08</accession>
<protein>
    <recommendedName>
        <fullName evidence="3">Lipoprotein</fullName>
    </recommendedName>
</protein>